<evidence type="ECO:0000313" key="2">
    <source>
        <dbReference type="Proteomes" id="UP001630127"/>
    </source>
</evidence>
<gene>
    <name evidence="1" type="ORF">ACH5RR_033055</name>
</gene>
<accession>A0ABD2YJW6</accession>
<evidence type="ECO:0000313" key="1">
    <source>
        <dbReference type="EMBL" id="KAL3507673.1"/>
    </source>
</evidence>
<name>A0ABD2YJW6_9GENT</name>
<dbReference type="AlphaFoldDB" id="A0ABD2YJW6"/>
<dbReference type="EMBL" id="JBJUIK010000013">
    <property type="protein sequence ID" value="KAL3507673.1"/>
    <property type="molecule type" value="Genomic_DNA"/>
</dbReference>
<organism evidence="1 2">
    <name type="scientific">Cinchona calisaya</name>
    <dbReference type="NCBI Taxonomy" id="153742"/>
    <lineage>
        <taxon>Eukaryota</taxon>
        <taxon>Viridiplantae</taxon>
        <taxon>Streptophyta</taxon>
        <taxon>Embryophyta</taxon>
        <taxon>Tracheophyta</taxon>
        <taxon>Spermatophyta</taxon>
        <taxon>Magnoliopsida</taxon>
        <taxon>eudicotyledons</taxon>
        <taxon>Gunneridae</taxon>
        <taxon>Pentapetalae</taxon>
        <taxon>asterids</taxon>
        <taxon>lamiids</taxon>
        <taxon>Gentianales</taxon>
        <taxon>Rubiaceae</taxon>
        <taxon>Cinchonoideae</taxon>
        <taxon>Cinchoneae</taxon>
        <taxon>Cinchona</taxon>
    </lineage>
</organism>
<protein>
    <submittedName>
        <fullName evidence="1">Uncharacterized protein</fullName>
    </submittedName>
</protein>
<reference evidence="1 2" key="1">
    <citation type="submission" date="2024-11" db="EMBL/GenBank/DDBJ databases">
        <title>A near-complete genome assembly of Cinchona calisaya.</title>
        <authorList>
            <person name="Lian D.C."/>
            <person name="Zhao X.W."/>
            <person name="Wei L."/>
        </authorList>
    </citation>
    <scope>NUCLEOTIDE SEQUENCE [LARGE SCALE GENOMIC DNA]</scope>
    <source>
        <tissue evidence="1">Nenye</tissue>
    </source>
</reference>
<comment type="caution">
    <text evidence="1">The sequence shown here is derived from an EMBL/GenBank/DDBJ whole genome shotgun (WGS) entry which is preliminary data.</text>
</comment>
<sequence length="220" mass="24912">MVATSCTTGEFQSATASMPEYDRLRELQEFHDSKLGVKELVDSRIKQTPRILVYDFKNLEESHVKETWDEIRALQPPTIDQDELDKRENENLVMSLLSGLGYEFSELGYNILRSKGMPLYDKMICMVEKEISARKLYDAPKVKRVDLVEEMKENVLVAQNGSIDHANKSTQGKRAPQSAKNVTKLVILTNGIKIVNIVTSKGIQKTNIDNCTLTSSLWIS</sequence>
<keyword evidence="2" id="KW-1185">Reference proteome</keyword>
<proteinExistence type="predicted"/>
<dbReference type="Proteomes" id="UP001630127">
    <property type="component" value="Unassembled WGS sequence"/>
</dbReference>